<dbReference type="Proteomes" id="UP001196413">
    <property type="component" value="Unassembled WGS sequence"/>
</dbReference>
<evidence type="ECO:0000313" key="3">
    <source>
        <dbReference type="Proteomes" id="UP001196413"/>
    </source>
</evidence>
<gene>
    <name evidence="2" type="ORF">KIN20_035348</name>
</gene>
<accession>A0AAD5RB02</accession>
<dbReference type="AlphaFoldDB" id="A0AAD5RB02"/>
<dbReference type="EMBL" id="JAHQIW010007218">
    <property type="protein sequence ID" value="KAJ1373022.1"/>
    <property type="molecule type" value="Genomic_DNA"/>
</dbReference>
<sequence length="103" mass="11480">MCSQPEATSNRVRFEICEAGTDEKEDLHVTYGLADNNEDCCHDQVQLQVSDDAIAIDTEDDVTVLVDAAPSPLYSDVEDGTTHENSWGSEQQKVEDKYKSRKV</sequence>
<comment type="caution">
    <text evidence="2">The sequence shown here is derived from an EMBL/GenBank/DDBJ whole genome shotgun (WGS) entry which is preliminary data.</text>
</comment>
<evidence type="ECO:0000313" key="2">
    <source>
        <dbReference type="EMBL" id="KAJ1373022.1"/>
    </source>
</evidence>
<evidence type="ECO:0000256" key="1">
    <source>
        <dbReference type="SAM" id="MobiDB-lite"/>
    </source>
</evidence>
<proteinExistence type="predicted"/>
<keyword evidence="3" id="KW-1185">Reference proteome</keyword>
<name>A0AAD5RB02_PARTN</name>
<feature type="compositionally biased region" description="Basic and acidic residues" evidence="1">
    <location>
        <begin position="92"/>
        <end position="103"/>
    </location>
</feature>
<feature type="region of interest" description="Disordered" evidence="1">
    <location>
        <begin position="72"/>
        <end position="103"/>
    </location>
</feature>
<protein>
    <submittedName>
        <fullName evidence="2">Uncharacterized protein</fullName>
    </submittedName>
</protein>
<organism evidence="2 3">
    <name type="scientific">Parelaphostrongylus tenuis</name>
    <name type="common">Meningeal worm</name>
    <dbReference type="NCBI Taxonomy" id="148309"/>
    <lineage>
        <taxon>Eukaryota</taxon>
        <taxon>Metazoa</taxon>
        <taxon>Ecdysozoa</taxon>
        <taxon>Nematoda</taxon>
        <taxon>Chromadorea</taxon>
        <taxon>Rhabditida</taxon>
        <taxon>Rhabditina</taxon>
        <taxon>Rhabditomorpha</taxon>
        <taxon>Strongyloidea</taxon>
        <taxon>Metastrongylidae</taxon>
        <taxon>Parelaphostrongylus</taxon>
    </lineage>
</organism>
<reference evidence="2" key="1">
    <citation type="submission" date="2021-06" db="EMBL/GenBank/DDBJ databases">
        <title>Parelaphostrongylus tenuis whole genome reference sequence.</title>
        <authorList>
            <person name="Garwood T.J."/>
            <person name="Larsen P.A."/>
            <person name="Fountain-Jones N.M."/>
            <person name="Garbe J.R."/>
            <person name="Macchietto M.G."/>
            <person name="Kania S.A."/>
            <person name="Gerhold R.W."/>
            <person name="Richards J.E."/>
            <person name="Wolf T.M."/>
        </authorList>
    </citation>
    <scope>NUCLEOTIDE SEQUENCE</scope>
    <source>
        <strain evidence="2">MNPRO001-30</strain>
        <tissue evidence="2">Meninges</tissue>
    </source>
</reference>